<sequence>MIDIYLNDKLISLAEKMSLKKLLEKQGVVMGTVAVAVNETVIPGINYEKIIIQPGDRIEIITAMCGG</sequence>
<dbReference type="InterPro" id="IPR003749">
    <property type="entry name" value="ThiS/MoaD-like"/>
</dbReference>
<protein>
    <submittedName>
        <fullName evidence="1">ThiS</fullName>
    </submittedName>
</protein>
<dbReference type="InterPro" id="IPR012675">
    <property type="entry name" value="Beta-grasp_dom_sf"/>
</dbReference>
<evidence type="ECO:0000313" key="2">
    <source>
        <dbReference type="Proteomes" id="UP000008555"/>
    </source>
</evidence>
<dbReference type="EMBL" id="CP000733">
    <property type="protein sequence ID" value="ABS78364.1"/>
    <property type="molecule type" value="Genomic_DNA"/>
</dbReference>
<gene>
    <name evidence="1" type="primary">thiS</name>
    <name evidence="1" type="ordered locus">CBUD_1747</name>
</gene>
<dbReference type="KEGG" id="cbd:CBUD_1747"/>
<dbReference type="HOGENOM" id="CLU_174611_2_1_6"/>
<dbReference type="CDD" id="cd00565">
    <property type="entry name" value="Ubl_ThiS"/>
    <property type="match status" value="1"/>
</dbReference>
<proteinExistence type="predicted"/>
<dbReference type="InterPro" id="IPR016155">
    <property type="entry name" value="Mopterin_synth/thiamin_S_b"/>
</dbReference>
<accession>A9KGN5</accession>
<dbReference type="SUPFAM" id="SSF54285">
    <property type="entry name" value="MoaD/ThiS"/>
    <property type="match status" value="1"/>
</dbReference>
<reference evidence="1 2" key="1">
    <citation type="journal article" date="2009" name="Infect. Immun.">
        <title>Comparative genomics reveal extensive transposon-mediated genomic plasticity and diversity among potential effector proteins within the genus Coxiella.</title>
        <authorList>
            <person name="Beare P.A."/>
            <person name="Unsworth N."/>
            <person name="Andoh M."/>
            <person name="Voth D.E."/>
            <person name="Omsland A."/>
            <person name="Gilk S.D."/>
            <person name="Williams K.P."/>
            <person name="Sobral B.W."/>
            <person name="Kupko J.J.III."/>
            <person name="Porcella S.F."/>
            <person name="Samuel J.E."/>
            <person name="Heinzen R.A."/>
        </authorList>
    </citation>
    <scope>NUCLEOTIDE SEQUENCE [LARGE SCALE GENOMIC DNA]</scope>
    <source>
        <strain evidence="1 2">Dugway 5J108-111</strain>
    </source>
</reference>
<dbReference type="Proteomes" id="UP000008555">
    <property type="component" value="Chromosome"/>
</dbReference>
<dbReference type="PANTHER" id="PTHR34472:SF1">
    <property type="entry name" value="SULFUR CARRIER PROTEIN THIS"/>
    <property type="match status" value="1"/>
</dbReference>
<dbReference type="InterPro" id="IPR010035">
    <property type="entry name" value="Thi_S"/>
</dbReference>
<organism evidence="1 2">
    <name type="scientific">Coxiella burnetii (strain Dugway 5J108-111)</name>
    <dbReference type="NCBI Taxonomy" id="434922"/>
    <lineage>
        <taxon>Bacteria</taxon>
        <taxon>Pseudomonadati</taxon>
        <taxon>Pseudomonadota</taxon>
        <taxon>Gammaproteobacteria</taxon>
        <taxon>Legionellales</taxon>
        <taxon>Coxiellaceae</taxon>
        <taxon>Coxiella</taxon>
    </lineage>
</organism>
<dbReference type="PANTHER" id="PTHR34472">
    <property type="entry name" value="SULFUR CARRIER PROTEIN THIS"/>
    <property type="match status" value="1"/>
</dbReference>
<evidence type="ECO:0000313" key="1">
    <source>
        <dbReference type="EMBL" id="ABS78364.1"/>
    </source>
</evidence>
<dbReference type="Gene3D" id="3.10.20.30">
    <property type="match status" value="1"/>
</dbReference>
<dbReference type="Pfam" id="PF02597">
    <property type="entry name" value="ThiS"/>
    <property type="match status" value="1"/>
</dbReference>
<dbReference type="AlphaFoldDB" id="A9KGN5"/>
<name>A9KGN5_COXBN</name>
<dbReference type="RefSeq" id="WP_011997252.1">
    <property type="nucleotide sequence ID" value="NC_009727.1"/>
</dbReference>
<dbReference type="NCBIfam" id="TIGR01683">
    <property type="entry name" value="thiS"/>
    <property type="match status" value="1"/>
</dbReference>